<feature type="chain" id="PRO_5044012985" description="Zinc finger PHD-type domain-containing protein" evidence="3">
    <location>
        <begin position="28"/>
        <end position="1130"/>
    </location>
</feature>
<feature type="region of interest" description="Disordered" evidence="2">
    <location>
        <begin position="392"/>
        <end position="429"/>
    </location>
</feature>
<keyword evidence="5" id="KW-1185">Reference proteome</keyword>
<feature type="compositionally biased region" description="Basic and acidic residues" evidence="2">
    <location>
        <begin position="472"/>
        <end position="481"/>
    </location>
</feature>
<name>A0AAW0F5E5_9TRYP</name>
<feature type="region of interest" description="Disordered" evidence="2">
    <location>
        <begin position="937"/>
        <end position="956"/>
    </location>
</feature>
<feature type="compositionally biased region" description="Low complexity" evidence="2">
    <location>
        <begin position="482"/>
        <end position="494"/>
    </location>
</feature>
<dbReference type="Gene3D" id="3.30.40.10">
    <property type="entry name" value="Zinc/RING finger domain, C3HC4 (zinc finger)"/>
    <property type="match status" value="1"/>
</dbReference>
<dbReference type="PANTHER" id="PTHR13037">
    <property type="entry name" value="FORMIN"/>
    <property type="match status" value="1"/>
</dbReference>
<evidence type="ECO:0008006" key="6">
    <source>
        <dbReference type="Google" id="ProtNLM"/>
    </source>
</evidence>
<keyword evidence="3" id="KW-0732">Signal</keyword>
<feature type="compositionally biased region" description="Low complexity" evidence="2">
    <location>
        <begin position="398"/>
        <end position="412"/>
    </location>
</feature>
<dbReference type="InterPro" id="IPR013083">
    <property type="entry name" value="Znf_RING/FYVE/PHD"/>
</dbReference>
<evidence type="ECO:0000256" key="3">
    <source>
        <dbReference type="SAM" id="SignalP"/>
    </source>
</evidence>
<organism evidence="4 5">
    <name type="scientific">Novymonas esmeraldas</name>
    <dbReference type="NCBI Taxonomy" id="1808958"/>
    <lineage>
        <taxon>Eukaryota</taxon>
        <taxon>Discoba</taxon>
        <taxon>Euglenozoa</taxon>
        <taxon>Kinetoplastea</taxon>
        <taxon>Metakinetoplastina</taxon>
        <taxon>Trypanosomatida</taxon>
        <taxon>Trypanosomatidae</taxon>
        <taxon>Novymonas</taxon>
    </lineage>
</organism>
<dbReference type="Proteomes" id="UP001430356">
    <property type="component" value="Unassembled WGS sequence"/>
</dbReference>
<feature type="compositionally biased region" description="Low complexity" evidence="2">
    <location>
        <begin position="1013"/>
        <end position="1039"/>
    </location>
</feature>
<dbReference type="InterPro" id="IPR011011">
    <property type="entry name" value="Znf_FYVE_PHD"/>
</dbReference>
<dbReference type="SUPFAM" id="SSF57903">
    <property type="entry name" value="FYVE/PHD zinc finger"/>
    <property type="match status" value="1"/>
</dbReference>
<reference evidence="4 5" key="1">
    <citation type="journal article" date="2021" name="MBio">
        <title>A New Model Trypanosomatid, Novymonas esmeraldas: Genomic Perception of Its 'Candidatus Pandoraea novymonadis' Endosymbiont.</title>
        <authorList>
            <person name="Zakharova A."/>
            <person name="Saura A."/>
            <person name="Butenko A."/>
            <person name="Podesvova L."/>
            <person name="Warmusova S."/>
            <person name="Kostygov A.Y."/>
            <person name="Nenarokova A."/>
            <person name="Lukes J."/>
            <person name="Opperdoes F.R."/>
            <person name="Yurchenko V."/>
        </authorList>
    </citation>
    <scope>NUCLEOTIDE SEQUENCE [LARGE SCALE GENOMIC DNA]</scope>
    <source>
        <strain evidence="4 5">E262AT.01</strain>
    </source>
</reference>
<proteinExistence type="predicted"/>
<dbReference type="EMBL" id="JAECZO010000015">
    <property type="protein sequence ID" value="KAK7201473.1"/>
    <property type="molecule type" value="Genomic_DNA"/>
</dbReference>
<keyword evidence="1" id="KW-0945">Host-virus interaction</keyword>
<evidence type="ECO:0000256" key="2">
    <source>
        <dbReference type="SAM" id="MobiDB-lite"/>
    </source>
</evidence>
<dbReference type="AlphaFoldDB" id="A0AAW0F5E5"/>
<evidence type="ECO:0000256" key="1">
    <source>
        <dbReference type="ARBA" id="ARBA00022581"/>
    </source>
</evidence>
<feature type="region of interest" description="Disordered" evidence="2">
    <location>
        <begin position="460"/>
        <end position="494"/>
    </location>
</feature>
<evidence type="ECO:0000313" key="5">
    <source>
        <dbReference type="Proteomes" id="UP001430356"/>
    </source>
</evidence>
<sequence length="1130" mass="115477">MYDQQARQACTAVASQILLVALSDVAAAGRRVSCRGSSGGPATHASSVVPSVVSTETQASTGASDLQRACDAVAQHAMSLYRLCRRPGSAAIHIVSSGSSSGGGAASLVEEAAYCVCAAIMALEPRLWVSLSWRAHALRPRRPSLLFVAPVTASPVVVRDVERFFGRSRHLLRATAIPPAATHASTVSAAAASAAAAAAPLSSASVPAPRTTTTTTMTTAAAAAPAAHAAGLSARQAEAVAACYFSLSMSPAERRSRCDVLEVRREDEGDTRRTAAADAAAAVTGARPSAVLAKGGRRGSGRGAPGALAGGDEQGRRAGLVGVAGGGQVAAAATAVMAGAGDPERRRKTRSTASLLAASALFSDGMAAWGQRPSVADGASAVAPVTWDARRLDGDWPSSDASSAGSTQSRGPSPDRDRSSGGGGGAGAATTATTTAAVANAAAAADDVLTRLYAAALAADEEEEEGTAVDEAPPHEGRRGTDAGTRTSTSAAAAPSGLLSGGRLSLVALAADVLHTRDALHWARLRAAVRNPLLLRLAPSLPFAAVVHPPPLPTLSPPPLLRLLQSTPASVVTGGALWTRLLICGAWLHVYADSLVEDGAGGAWQRVLPSPAVQAVVSFCVAVVREAREVSAGVAATTTTRGGRGDVGGGVCCPVCDSLVKEQLPVLQWTMVRGDRAALAAQVRAVLAGSTADGGDDEAAETTAAALTEDLTREERGRRYATPLLRGSHAAPLRISALQQRWVAYIMGSGAGTPTGAVAERGEADSPAVVEAEGLWAALAQRVAAAVDVCAFITAHPSAGDPPAAGLMGRGGGGRLKRRRASHGQGDPDEDEAPLPQSGSRHAAEAAEEWGRLLARCGWVNAAPPTSGVTPSTCAAWAASLFLPSSTPTAQQAATLHRRLSRYSLADVVRKLVLGRGGSVERYAWLLFGEAHLAEASTRATPPSSPPPPPRAASLSLLDDAAPGAEADAPLPSVPVVPPSTPPSHPPRPHTCTGLPPTPPRAATGRGTPPSTPLMTSPPTQPPRQAAAATPTAECCGPAPRERRRAQQAALYALLGFRPRLPALREEDAVLECAACFSLFHQRCVAPAQREMMGEAFLCHTCRLRWARPYVREGGGLVYQTAEPPPTPPR</sequence>
<dbReference type="PANTHER" id="PTHR13037:SF24">
    <property type="entry name" value="POLYCOMB PROTEIN PCL-RELATED"/>
    <property type="match status" value="1"/>
</dbReference>
<gene>
    <name evidence="4" type="ORF">NESM_000210400</name>
</gene>
<feature type="compositionally biased region" description="Pro residues" evidence="2">
    <location>
        <begin position="972"/>
        <end position="986"/>
    </location>
</feature>
<feature type="region of interest" description="Disordered" evidence="2">
    <location>
        <begin position="963"/>
        <end position="1039"/>
    </location>
</feature>
<feature type="region of interest" description="Disordered" evidence="2">
    <location>
        <begin position="292"/>
        <end position="313"/>
    </location>
</feature>
<evidence type="ECO:0000313" key="4">
    <source>
        <dbReference type="EMBL" id="KAK7201473.1"/>
    </source>
</evidence>
<feature type="signal peptide" evidence="3">
    <location>
        <begin position="1"/>
        <end position="27"/>
    </location>
</feature>
<feature type="region of interest" description="Disordered" evidence="2">
    <location>
        <begin position="800"/>
        <end position="845"/>
    </location>
</feature>
<protein>
    <recommendedName>
        <fullName evidence="6">Zinc finger PHD-type domain-containing protein</fullName>
    </recommendedName>
</protein>
<accession>A0AAW0F5E5</accession>
<comment type="caution">
    <text evidence="4">The sequence shown here is derived from an EMBL/GenBank/DDBJ whole genome shotgun (WGS) entry which is preliminary data.</text>
</comment>